<proteinExistence type="predicted"/>
<evidence type="ECO:0000256" key="2">
    <source>
        <dbReference type="SAM" id="SignalP"/>
    </source>
</evidence>
<name>A0AAU7C9D6_9BACT</name>
<feature type="compositionally biased region" description="Pro residues" evidence="1">
    <location>
        <begin position="98"/>
        <end position="116"/>
    </location>
</feature>
<dbReference type="EMBL" id="CP155447">
    <property type="protein sequence ID" value="XBH01728.1"/>
    <property type="molecule type" value="Genomic_DNA"/>
</dbReference>
<feature type="chain" id="PRO_5043873640" description="Carboxypeptidase regulatory-like domain-containing protein" evidence="2">
    <location>
        <begin position="18"/>
        <end position="148"/>
    </location>
</feature>
<keyword evidence="2" id="KW-0732">Signal</keyword>
<organism evidence="3">
    <name type="scientific">Singulisphaera sp. Ch08</name>
    <dbReference type="NCBI Taxonomy" id="3120278"/>
    <lineage>
        <taxon>Bacteria</taxon>
        <taxon>Pseudomonadati</taxon>
        <taxon>Planctomycetota</taxon>
        <taxon>Planctomycetia</taxon>
        <taxon>Isosphaerales</taxon>
        <taxon>Isosphaeraceae</taxon>
        <taxon>Singulisphaera</taxon>
    </lineage>
</organism>
<feature type="region of interest" description="Disordered" evidence="1">
    <location>
        <begin position="90"/>
        <end position="122"/>
    </location>
</feature>
<feature type="signal peptide" evidence="2">
    <location>
        <begin position="1"/>
        <end position="17"/>
    </location>
</feature>
<gene>
    <name evidence="3" type="ORF">V5E97_25705</name>
</gene>
<accession>A0AAU7C9D6</accession>
<reference evidence="3" key="1">
    <citation type="submission" date="2024-05" db="EMBL/GenBank/DDBJ databases">
        <title>Planctomycetes of the genus Singulisphaera possess chitinolytic capabilities.</title>
        <authorList>
            <person name="Ivanova A."/>
        </authorList>
    </citation>
    <scope>NUCLEOTIDE SEQUENCE</scope>
    <source>
        <strain evidence="3">Ch08T</strain>
    </source>
</reference>
<sequence>MRTTHTLIKLSSLILFAAVGGCGGGESDDLPHQAVSGTVTLDERPLAHGFIQFQPTTAEGVAAGGNVTDGKYAIDRLQGPTPGEYKVLISSSAAPESPSAPPPPPPGASTPPPADPIPAKYNTASTLTAKVEAGKENAFDFPMKSKSK</sequence>
<evidence type="ECO:0008006" key="4">
    <source>
        <dbReference type="Google" id="ProtNLM"/>
    </source>
</evidence>
<dbReference type="PROSITE" id="PS51257">
    <property type="entry name" value="PROKAR_LIPOPROTEIN"/>
    <property type="match status" value="1"/>
</dbReference>
<dbReference type="AlphaFoldDB" id="A0AAU7C9D6"/>
<dbReference type="RefSeq" id="WP_406694473.1">
    <property type="nucleotide sequence ID" value="NZ_CP155447.1"/>
</dbReference>
<evidence type="ECO:0000256" key="1">
    <source>
        <dbReference type="SAM" id="MobiDB-lite"/>
    </source>
</evidence>
<protein>
    <recommendedName>
        <fullName evidence="4">Carboxypeptidase regulatory-like domain-containing protein</fullName>
    </recommendedName>
</protein>
<evidence type="ECO:0000313" key="3">
    <source>
        <dbReference type="EMBL" id="XBH01728.1"/>
    </source>
</evidence>